<feature type="compositionally biased region" description="Polar residues" evidence="1">
    <location>
        <begin position="184"/>
        <end position="205"/>
    </location>
</feature>
<protein>
    <submittedName>
        <fullName evidence="2">Uncharacterized protein</fullName>
    </submittedName>
</protein>
<organism evidence="2 3">
    <name type="scientific">Glossina morsitans morsitans</name>
    <name type="common">Savannah tsetse fly</name>
    <dbReference type="NCBI Taxonomy" id="37546"/>
    <lineage>
        <taxon>Eukaryota</taxon>
        <taxon>Metazoa</taxon>
        <taxon>Ecdysozoa</taxon>
        <taxon>Arthropoda</taxon>
        <taxon>Hexapoda</taxon>
        <taxon>Insecta</taxon>
        <taxon>Pterygota</taxon>
        <taxon>Neoptera</taxon>
        <taxon>Endopterygota</taxon>
        <taxon>Diptera</taxon>
        <taxon>Brachycera</taxon>
        <taxon>Muscomorpha</taxon>
        <taxon>Hippoboscoidea</taxon>
        <taxon>Glossinidae</taxon>
        <taxon>Glossina</taxon>
    </lineage>
</organism>
<dbReference type="EnsemblMetazoa" id="GMOY007662-RA">
    <property type="protein sequence ID" value="GMOY007662-PA"/>
    <property type="gene ID" value="GMOY007662"/>
</dbReference>
<dbReference type="PANTHER" id="PTHR42264">
    <property type="entry name" value="EPHRIN_REC_LIKE DOMAIN-CONTAINING PROTEIN"/>
    <property type="match status" value="1"/>
</dbReference>
<name>A0A1B0G2W5_GLOMM</name>
<dbReference type="EMBL" id="CCAG010006961">
    <property type="status" value="NOT_ANNOTATED_CDS"/>
    <property type="molecule type" value="Genomic_DNA"/>
</dbReference>
<accession>A0A1B0G2W5</accession>
<feature type="region of interest" description="Disordered" evidence="1">
    <location>
        <begin position="63"/>
        <end position="147"/>
    </location>
</feature>
<dbReference type="Proteomes" id="UP000092444">
    <property type="component" value="Unassembled WGS sequence"/>
</dbReference>
<dbReference type="VEuPathDB" id="VectorBase:GMOY007662"/>
<sequence>MEESFRVWRRNAKSLTWPVVGRIANDNNNCSVKDSINPSSHYECAVTGQKIGLEKKKLELTSSSGSVADSNSNQGFMASSLKRKPKRRRNHPPHYKPKPLQNFRRTILGGVHNNLTGSANSGGSSNKQQQSNCHQQQPSHQRCSSPSSAIWDTDFQGCWEMGPDLIKEFLIRQKEGGHKRNRSTSESSAGTAYNTSMVSNSNGKAENSKILNNKKAATRRPRYLTCMTMPNVDISFCCDEDDFYRYHADNDVDYDDESSSALVSDMSAGSTAKRLYQRECLSKSSLAIDDGTTVKTAIESDDQQLSFAQFEAKFNSKVEALWKDVETNDNNTVHSPATIAANSCMKVDGAGTDGNNRDSATLNVSSTFYASKSVNALAPFKEELWNFWSNYDQSNKLTSATSISSMITTRLNESSASSGAGADTANTSDYFSMPINLEEFDKSVGAVRREGVCGLDIGTGVGNCANDAVANSQTPTVGVFLQNSIWSSSGDYVDGSGGVALIADTDESFLFKVWQSNKKSVLLDPTSNIGCGEKVSSLIFTKENVGDGANRLQFPSYNNLKWSEGINAPPYGNFRNGNNFSNDTCVDNCLANCSARPADSNYNSLNSIACTAAATDATWHISGDLNLRPDLQSWGASNPMSLPEMYGHDVCDSVISPNDNENKTDNGGNHCDDIGSGSKVTLPNHCPATSGFIAYSRIKECVAPLPPPPSLLQKQPVTQDKKVAKDLYSNTASSMGGGGEDDSFDFLTFDGTHFHPIETFVDGYTFEINSVLDVVEYERDANGYLCLESEQYLEYKRSDICGTDEESVTSASSINSATSTGEGTALVVGRKESDDGFVVKFRLQRGCEIACQTEENDLELAIKRLGDMSSSQLNVTRFCNVFATSRQANNEAVMAAVTKAVAAATKAATENRLNARHYSWATRSEQVDNYRVWLPDIINRDEVDFSRNSQFQLTAENPNWCQMRRQSYEQVTDENLRLTGADSDRMNGNSVDNTSHTLWGMCAACNTCEFDRSLPANCLLRDELRLEADEIMSDLRYMQDLYIGSNYLNQDAADFSDTEMETENQRTFKCVEEYTEKDSRNQMKEDTDGMDTVQTSMLQKVNQLIEDLLRPSQETTKVLGDKKDEHQTNENNVSTWPLTKCDSTSSLWQFGNQHERNIWQHDDILARNLNDNENRSLKPMQVLLRQVGRNEEQEYLAKLNWEHENLSKIWQQTTPPPPTAATSAAKANRCKQKIEKPIENENVSHSLESASASDTETQEMVEQKNIKNRQNFHSINSAATAASTYKKVQQFFNTSAAKLKMAANRKRRHSASQNFYQQQQQQQQMQENLNLQQNNNNNDAITDLNRYKLSLAEEQLPQQPKQTIITCKYWTTKTNGTPASMDSAAAAMMLLAAASTASNADDLLTENCISNDTTTTATTIAADDGISEDTTLGNTFSYLIDKNTSILKHE</sequence>
<evidence type="ECO:0000313" key="3">
    <source>
        <dbReference type="Proteomes" id="UP000092444"/>
    </source>
</evidence>
<dbReference type="EMBL" id="CCAG010006960">
    <property type="status" value="NOT_ANNOTATED_CDS"/>
    <property type="molecule type" value="Genomic_DNA"/>
</dbReference>
<feature type="compositionally biased region" description="Low complexity" evidence="1">
    <location>
        <begin position="113"/>
        <end position="141"/>
    </location>
</feature>
<feature type="compositionally biased region" description="Basic residues" evidence="1">
    <location>
        <begin position="81"/>
        <end position="97"/>
    </location>
</feature>
<keyword evidence="3" id="KW-1185">Reference proteome</keyword>
<reference evidence="2" key="1">
    <citation type="submission" date="2020-05" db="UniProtKB">
        <authorList>
            <consortium name="EnsemblMetazoa"/>
        </authorList>
    </citation>
    <scope>IDENTIFICATION</scope>
    <source>
        <strain evidence="2">Yale</strain>
    </source>
</reference>
<dbReference type="PANTHER" id="PTHR42264:SF6">
    <property type="entry name" value="TRANSMEMBRANE PROTEIN"/>
    <property type="match status" value="1"/>
</dbReference>
<proteinExistence type="predicted"/>
<evidence type="ECO:0000256" key="1">
    <source>
        <dbReference type="SAM" id="MobiDB-lite"/>
    </source>
</evidence>
<evidence type="ECO:0000313" key="2">
    <source>
        <dbReference type="EnsemblMetazoa" id="GMOY007662-PA"/>
    </source>
</evidence>
<feature type="region of interest" description="Disordered" evidence="1">
    <location>
        <begin position="175"/>
        <end position="205"/>
    </location>
</feature>
<feature type="compositionally biased region" description="Low complexity" evidence="1">
    <location>
        <begin position="63"/>
        <end position="72"/>
    </location>
</feature>